<dbReference type="EMBL" id="BMHV01000004">
    <property type="protein sequence ID" value="GGF56594.1"/>
    <property type="molecule type" value="Genomic_DNA"/>
</dbReference>
<dbReference type="InterPro" id="IPR006299">
    <property type="entry name" value="FlgC"/>
</dbReference>
<keyword evidence="8" id="KW-0282">Flagellum</keyword>
<dbReference type="Pfam" id="PF06429">
    <property type="entry name" value="Flg_bbr_C"/>
    <property type="match status" value="1"/>
</dbReference>
<protein>
    <recommendedName>
        <fullName evidence="3 6">Flagellar basal-body rod protein FlgC</fullName>
    </recommendedName>
</protein>
<dbReference type="PROSITE" id="PS00588">
    <property type="entry name" value="FLAGELLA_BB_ROD"/>
    <property type="match status" value="1"/>
</dbReference>
<reference evidence="8" key="2">
    <citation type="submission" date="2020-09" db="EMBL/GenBank/DDBJ databases">
        <authorList>
            <person name="Sun Q."/>
            <person name="Zhou Y."/>
        </authorList>
    </citation>
    <scope>NUCLEOTIDE SEQUENCE</scope>
    <source>
        <strain evidence="8">CGMCC 1.15254</strain>
    </source>
</reference>
<evidence type="ECO:0000256" key="2">
    <source>
        <dbReference type="ARBA" id="ARBA00009677"/>
    </source>
</evidence>
<evidence type="ECO:0000256" key="3">
    <source>
        <dbReference type="ARBA" id="ARBA00017941"/>
    </source>
</evidence>
<comment type="caution">
    <text evidence="8">The sequence shown here is derived from an EMBL/GenBank/DDBJ whole genome shotgun (WGS) entry which is preliminary data.</text>
</comment>
<evidence type="ECO:0000313" key="9">
    <source>
        <dbReference type="Proteomes" id="UP000632498"/>
    </source>
</evidence>
<dbReference type="PANTHER" id="PTHR30435">
    <property type="entry name" value="FLAGELLAR PROTEIN"/>
    <property type="match status" value="1"/>
</dbReference>
<dbReference type="Proteomes" id="UP000632498">
    <property type="component" value="Unassembled WGS sequence"/>
</dbReference>
<evidence type="ECO:0000259" key="7">
    <source>
        <dbReference type="Pfam" id="PF06429"/>
    </source>
</evidence>
<evidence type="ECO:0000256" key="5">
    <source>
        <dbReference type="ARBA" id="ARBA00025933"/>
    </source>
</evidence>
<evidence type="ECO:0000256" key="6">
    <source>
        <dbReference type="RuleBase" id="RU362062"/>
    </source>
</evidence>
<dbReference type="InterPro" id="IPR019776">
    <property type="entry name" value="Flagellar_basal_body_rod_CS"/>
</dbReference>
<evidence type="ECO:0000256" key="1">
    <source>
        <dbReference type="ARBA" id="ARBA00004117"/>
    </source>
</evidence>
<keyword evidence="8" id="KW-0966">Cell projection</keyword>
<evidence type="ECO:0000256" key="4">
    <source>
        <dbReference type="ARBA" id="ARBA00023143"/>
    </source>
</evidence>
<comment type="subcellular location">
    <subcellularLocation>
        <location evidence="1 6">Bacterial flagellum basal body</location>
    </subcellularLocation>
</comment>
<name>A0A917BS11_9PROT</name>
<dbReference type="GO" id="GO:0071978">
    <property type="term" value="P:bacterial-type flagellum-dependent swarming motility"/>
    <property type="evidence" value="ECO:0007669"/>
    <property type="project" value="TreeGrafter"/>
</dbReference>
<proteinExistence type="inferred from homology"/>
<reference evidence="8" key="1">
    <citation type="journal article" date="2014" name="Int. J. Syst. Evol. Microbiol.">
        <title>Complete genome sequence of Corynebacterium casei LMG S-19264T (=DSM 44701T), isolated from a smear-ripened cheese.</title>
        <authorList>
            <consortium name="US DOE Joint Genome Institute (JGI-PGF)"/>
            <person name="Walter F."/>
            <person name="Albersmeier A."/>
            <person name="Kalinowski J."/>
            <person name="Ruckert C."/>
        </authorList>
    </citation>
    <scope>NUCLEOTIDE SEQUENCE</scope>
    <source>
        <strain evidence="8">CGMCC 1.15254</strain>
    </source>
</reference>
<feature type="domain" description="Flagellar basal-body/hook protein C-terminal" evidence="7">
    <location>
        <begin position="91"/>
        <end position="133"/>
    </location>
</feature>
<comment type="similarity">
    <text evidence="2">Belongs to the flagella basal body rod proteins family.</text>
</comment>
<comment type="subunit">
    <text evidence="5 6">The basal body constitutes a major portion of the flagellar organelle and consists of four rings (L,P,S, and M) mounted on a central rod. The rod consists of about 26 subunits of FlgG in the distal portion, and FlgB, FlgC and FlgF are thought to build up the proximal portion of the rod with about 6 subunits each.</text>
</comment>
<gene>
    <name evidence="8" type="ORF">GCM10011332_07580</name>
</gene>
<evidence type="ECO:0000313" key="8">
    <source>
        <dbReference type="EMBL" id="GGF56594.1"/>
    </source>
</evidence>
<keyword evidence="9" id="KW-1185">Reference proteome</keyword>
<keyword evidence="8" id="KW-0969">Cilium</keyword>
<dbReference type="NCBIfam" id="TIGR01395">
    <property type="entry name" value="FlgC"/>
    <property type="match status" value="1"/>
</dbReference>
<accession>A0A917BS11</accession>
<dbReference type="InterPro" id="IPR010930">
    <property type="entry name" value="Flg_bb/hook_C_dom"/>
</dbReference>
<dbReference type="AlphaFoldDB" id="A0A917BS11"/>
<dbReference type="PANTHER" id="PTHR30435:SF2">
    <property type="entry name" value="FLAGELLAR BASAL-BODY ROD PROTEIN FLGC"/>
    <property type="match status" value="1"/>
</dbReference>
<dbReference type="RefSeq" id="WP_188661799.1">
    <property type="nucleotide sequence ID" value="NZ_BMHV01000004.1"/>
</dbReference>
<dbReference type="GO" id="GO:0030694">
    <property type="term" value="C:bacterial-type flagellum basal body, rod"/>
    <property type="evidence" value="ECO:0007669"/>
    <property type="project" value="UniProtKB-UniRule"/>
</dbReference>
<sequence>MDDLFKSMRISTAGMKVQGARLRVISENVANADSLPTKPGEIPYRRKKILFKNELDKEMDVNLVHVHKVKEDSKANFKKFFDPAHPAADENGYVLRPNVSSLIEMMDMREAQRSYEANVNTIKASKKMLQQSIGILR</sequence>
<organism evidence="8 9">
    <name type="scientific">Terasakiella brassicae</name>
    <dbReference type="NCBI Taxonomy" id="1634917"/>
    <lineage>
        <taxon>Bacteria</taxon>
        <taxon>Pseudomonadati</taxon>
        <taxon>Pseudomonadota</taxon>
        <taxon>Alphaproteobacteria</taxon>
        <taxon>Rhodospirillales</taxon>
        <taxon>Terasakiellaceae</taxon>
        <taxon>Terasakiella</taxon>
    </lineage>
</organism>
<keyword evidence="4 6" id="KW-0975">Bacterial flagellum</keyword>